<sequence>MWAFLSECRAECLQDDLAREGLTAPDDVANVLDEDGWGEFWSKLQGGQIKKKAAFRRLRGHLGLPPLPANSPSLPPGGTGGAGGEGGAGGPGANAAPR</sequence>
<dbReference type="GeneID" id="25729489"/>
<proteinExistence type="predicted"/>
<dbReference type="Proteomes" id="UP000054498">
    <property type="component" value="Unassembled WGS sequence"/>
</dbReference>
<dbReference type="RefSeq" id="XP_013894825.1">
    <property type="nucleotide sequence ID" value="XM_014039371.1"/>
</dbReference>
<feature type="compositionally biased region" description="Gly residues" evidence="1">
    <location>
        <begin position="77"/>
        <end position="92"/>
    </location>
</feature>
<dbReference type="KEGG" id="mng:MNEG_12155"/>
<dbReference type="AlphaFoldDB" id="A0A0D2MLX7"/>
<organism evidence="2 3">
    <name type="scientific">Monoraphidium neglectum</name>
    <dbReference type="NCBI Taxonomy" id="145388"/>
    <lineage>
        <taxon>Eukaryota</taxon>
        <taxon>Viridiplantae</taxon>
        <taxon>Chlorophyta</taxon>
        <taxon>core chlorophytes</taxon>
        <taxon>Chlorophyceae</taxon>
        <taxon>CS clade</taxon>
        <taxon>Sphaeropleales</taxon>
        <taxon>Selenastraceae</taxon>
        <taxon>Monoraphidium</taxon>
    </lineage>
</organism>
<reference evidence="2 3" key="1">
    <citation type="journal article" date="2013" name="BMC Genomics">
        <title>Reconstruction of the lipid metabolism for the microalga Monoraphidium neglectum from its genome sequence reveals characteristics suitable for biofuel production.</title>
        <authorList>
            <person name="Bogen C."/>
            <person name="Al-Dilaimi A."/>
            <person name="Albersmeier A."/>
            <person name="Wichmann J."/>
            <person name="Grundmann M."/>
            <person name="Rupp O."/>
            <person name="Lauersen K.J."/>
            <person name="Blifernez-Klassen O."/>
            <person name="Kalinowski J."/>
            <person name="Goesmann A."/>
            <person name="Mussgnug J.H."/>
            <person name="Kruse O."/>
        </authorList>
    </citation>
    <scope>NUCLEOTIDE SEQUENCE [LARGE SCALE GENOMIC DNA]</scope>
    <source>
        <strain evidence="2 3">SAG 48.87</strain>
    </source>
</reference>
<evidence type="ECO:0000313" key="3">
    <source>
        <dbReference type="Proteomes" id="UP000054498"/>
    </source>
</evidence>
<accession>A0A0D2MLX7</accession>
<keyword evidence="3" id="KW-1185">Reference proteome</keyword>
<name>A0A0D2MLX7_9CHLO</name>
<protein>
    <submittedName>
        <fullName evidence="2">Uncharacterized protein</fullName>
    </submittedName>
</protein>
<feature type="region of interest" description="Disordered" evidence="1">
    <location>
        <begin position="63"/>
        <end position="98"/>
    </location>
</feature>
<evidence type="ECO:0000256" key="1">
    <source>
        <dbReference type="SAM" id="MobiDB-lite"/>
    </source>
</evidence>
<dbReference type="EMBL" id="KK103315">
    <property type="protein sequence ID" value="KIY95805.1"/>
    <property type="molecule type" value="Genomic_DNA"/>
</dbReference>
<evidence type="ECO:0000313" key="2">
    <source>
        <dbReference type="EMBL" id="KIY95805.1"/>
    </source>
</evidence>
<feature type="compositionally biased region" description="Pro residues" evidence="1">
    <location>
        <begin position="65"/>
        <end position="75"/>
    </location>
</feature>
<gene>
    <name evidence="2" type="ORF">MNEG_12155</name>
</gene>